<protein>
    <submittedName>
        <fullName evidence="2">TlpA disulfide reductase family protein</fullName>
    </submittedName>
</protein>
<feature type="domain" description="Redoxin" evidence="1">
    <location>
        <begin position="30"/>
        <end position="126"/>
    </location>
</feature>
<accession>A0AAU6P1M3</accession>
<evidence type="ECO:0000313" key="2">
    <source>
        <dbReference type="EMBL" id="WXA03745.1"/>
    </source>
</evidence>
<dbReference type="InterPro" id="IPR050553">
    <property type="entry name" value="Thioredoxin_ResA/DsbE_sf"/>
</dbReference>
<dbReference type="GO" id="GO:0016491">
    <property type="term" value="F:oxidoreductase activity"/>
    <property type="evidence" value="ECO:0007669"/>
    <property type="project" value="InterPro"/>
</dbReference>
<dbReference type="RefSeq" id="WP_338733135.1">
    <property type="nucleotide sequence ID" value="NZ_CP136924.1"/>
</dbReference>
<dbReference type="Pfam" id="PF08534">
    <property type="entry name" value="Redoxin"/>
    <property type="match status" value="1"/>
</dbReference>
<dbReference type="Proteomes" id="UP001368318">
    <property type="component" value="Chromosome"/>
</dbReference>
<dbReference type="PANTHER" id="PTHR42852">
    <property type="entry name" value="THIOL:DISULFIDE INTERCHANGE PROTEIN DSBE"/>
    <property type="match status" value="1"/>
</dbReference>
<dbReference type="InterPro" id="IPR036249">
    <property type="entry name" value="Thioredoxin-like_sf"/>
</dbReference>
<organism evidence="2 4">
    <name type="scientific">Mangrovimonas cancribranchiae</name>
    <dbReference type="NCBI Taxonomy" id="3080055"/>
    <lineage>
        <taxon>Bacteria</taxon>
        <taxon>Pseudomonadati</taxon>
        <taxon>Bacteroidota</taxon>
        <taxon>Flavobacteriia</taxon>
        <taxon>Flavobacteriales</taxon>
        <taxon>Flavobacteriaceae</taxon>
        <taxon>Mangrovimonas</taxon>
    </lineage>
</organism>
<evidence type="ECO:0000259" key="1">
    <source>
        <dbReference type="Pfam" id="PF08534"/>
    </source>
</evidence>
<evidence type="ECO:0000313" key="3">
    <source>
        <dbReference type="EMBL" id="WXA13834.1"/>
    </source>
</evidence>
<reference evidence="2 4" key="1">
    <citation type="submission" date="2023-10" db="EMBL/GenBank/DDBJ databases">
        <title>Culture-based analysis of two novel bacteria associated with mangrove crab gills.</title>
        <authorList>
            <person name="Yang X."/>
            <person name="Garuglieri E."/>
            <person name="Van Goethem M.W."/>
            <person name="Fusi M."/>
            <person name="Marasco R."/>
            <person name="Daffonchio D.G."/>
        </authorList>
    </citation>
    <scope>NUCLEOTIDE SEQUENCE [LARGE SCALE GENOMIC DNA]</scope>
    <source>
        <strain evidence="3">UG2-1</strain>
        <strain evidence="2">UG2-2</strain>
        <strain evidence="4">UG2_2</strain>
    </source>
</reference>
<dbReference type="InterPro" id="IPR013740">
    <property type="entry name" value="Redoxin"/>
</dbReference>
<evidence type="ECO:0000313" key="4">
    <source>
        <dbReference type="Proteomes" id="UP001368318"/>
    </source>
</evidence>
<dbReference type="AlphaFoldDB" id="A0AAU6P1M3"/>
<sequence>MNIKSIYFSVIAVLVFSVGFSQVEISQKIQDSKIAQSSENKLYFIDFWATWCGPCVYANEYLTVLQKQFSNDFYVVSLSEENSAIIEKHLKKHPSELAVFSDFNSQTMKKFGVQFLPYGVLINAYGNKLWEGSPTDFKPNDLQRFLRRSNIRGNVDDVFIVKNNNLSESSIQDYKPTKPIEIKRLNTVDNLSLEVSKEDSYVKLEGNLQEVLSYLLKTHASQLYLSKDDNASYQIYVHTSVLEHAFDEVLEELGLVAETLTKEKECLVMDFKNAQLWNTHQIDWGEDAESFLIGDTEIQANDVYLDDVKFRLSLVLDLPIKYINIKDFNTSLHDWQIHYKYYSLMEQNLLDVYGINIEKKNDEITTYHIKKAPK</sequence>
<dbReference type="PANTHER" id="PTHR42852:SF13">
    <property type="entry name" value="PROTEIN DIPZ"/>
    <property type="match status" value="1"/>
</dbReference>
<dbReference type="KEGG" id="mcaa:R3L15_02940"/>
<dbReference type="SUPFAM" id="SSF52833">
    <property type="entry name" value="Thioredoxin-like"/>
    <property type="match status" value="1"/>
</dbReference>
<dbReference type="EMBL" id="CP136925">
    <property type="protein sequence ID" value="WXA13834.1"/>
    <property type="molecule type" value="Genomic_DNA"/>
</dbReference>
<name>A0AAU6P1M3_9FLAO</name>
<dbReference type="Gene3D" id="3.40.30.10">
    <property type="entry name" value="Glutaredoxin"/>
    <property type="match status" value="1"/>
</dbReference>
<keyword evidence="4" id="KW-1185">Reference proteome</keyword>
<gene>
    <name evidence="3" type="ORF">R3L15_02940</name>
    <name evidence="2" type="ORF">R3L16_04455</name>
</gene>
<dbReference type="EMBL" id="CP136924">
    <property type="protein sequence ID" value="WXA03745.1"/>
    <property type="molecule type" value="Genomic_DNA"/>
</dbReference>
<dbReference type="CDD" id="cd02966">
    <property type="entry name" value="TlpA_like_family"/>
    <property type="match status" value="1"/>
</dbReference>
<proteinExistence type="predicted"/>